<feature type="binding site" evidence="7">
    <location>
        <position position="149"/>
    </location>
    <ligand>
        <name>Zn(2+)</name>
        <dbReference type="ChEBI" id="CHEBI:29105"/>
        <label>1</label>
    </ligand>
</feature>
<dbReference type="InterPro" id="IPR004722">
    <property type="entry name" value="DHOase"/>
</dbReference>
<dbReference type="PROSITE" id="PS00483">
    <property type="entry name" value="DIHYDROOROTASE_2"/>
    <property type="match status" value="1"/>
</dbReference>
<comment type="caution">
    <text evidence="7">Lacks conserved residue(s) required for the propagation of feature annotation.</text>
</comment>
<comment type="function">
    <text evidence="1 7">Catalyzes the reversible cyclization of carbamoyl aspartate to dihydroorotate.</text>
</comment>
<dbReference type="Proteomes" id="UP000266426">
    <property type="component" value="Unassembled WGS sequence"/>
</dbReference>
<evidence type="ECO:0000259" key="9">
    <source>
        <dbReference type="Pfam" id="PF12890"/>
    </source>
</evidence>
<dbReference type="InterPro" id="IPR013108">
    <property type="entry name" value="Amidohydro_3"/>
</dbReference>
<dbReference type="SUPFAM" id="SSF51556">
    <property type="entry name" value="Metallo-dependent hydrolases"/>
    <property type="match status" value="1"/>
</dbReference>
<dbReference type="GO" id="GO:0008270">
    <property type="term" value="F:zinc ion binding"/>
    <property type="evidence" value="ECO:0007669"/>
    <property type="project" value="UniProtKB-UniRule"/>
</dbReference>
<keyword evidence="5 7" id="KW-0862">Zinc</keyword>
<name>A0A3A4QWM7_9BACT</name>
<evidence type="ECO:0000256" key="7">
    <source>
        <dbReference type="HAMAP-Rule" id="MF_00220"/>
    </source>
</evidence>
<feature type="binding site" evidence="7">
    <location>
        <position position="176"/>
    </location>
    <ligand>
        <name>Zn(2+)</name>
        <dbReference type="ChEBI" id="CHEBI:29105"/>
        <label>2</label>
    </ligand>
</feature>
<dbReference type="EMBL" id="QZJZ01000092">
    <property type="protein sequence ID" value="RJP56683.1"/>
    <property type="molecule type" value="Genomic_DNA"/>
</dbReference>
<organism evidence="10 11">
    <name type="scientific">Candidatus Auribacter fodinae</name>
    <dbReference type="NCBI Taxonomy" id="2093366"/>
    <lineage>
        <taxon>Bacteria</taxon>
        <taxon>Pseudomonadati</taxon>
        <taxon>Candidatus Auribacterota</taxon>
        <taxon>Candidatus Auribacteria</taxon>
        <taxon>Candidatus Auribacterales</taxon>
        <taxon>Candidatus Auribacteraceae</taxon>
        <taxon>Candidatus Auribacter</taxon>
    </lineage>
</organism>
<dbReference type="Gene3D" id="3.20.20.140">
    <property type="entry name" value="Metal-dependent hydrolases"/>
    <property type="match status" value="1"/>
</dbReference>
<dbReference type="PANTHER" id="PTHR43668">
    <property type="entry name" value="ALLANTOINASE"/>
    <property type="match status" value="1"/>
</dbReference>
<evidence type="ECO:0000256" key="6">
    <source>
        <dbReference type="ARBA" id="ARBA00022975"/>
    </source>
</evidence>
<comment type="pathway">
    <text evidence="7">Pyrimidine metabolism; UMP biosynthesis via de novo pathway; (S)-dihydroorotate from bicarbonate: step 3/3.</text>
</comment>
<feature type="domain" description="Dihydroorotase catalytic" evidence="9">
    <location>
        <begin position="46"/>
        <end position="235"/>
    </location>
</feature>
<dbReference type="InterPro" id="IPR032466">
    <property type="entry name" value="Metal_Hydrolase"/>
</dbReference>
<dbReference type="EC" id="3.5.2.3" evidence="7"/>
<comment type="caution">
    <text evidence="10">The sequence shown here is derived from an EMBL/GenBank/DDBJ whole genome shotgun (WGS) entry which is preliminary data.</text>
</comment>
<reference evidence="10 11" key="1">
    <citation type="journal article" date="2017" name="ISME J.">
        <title>Energy and carbon metabolisms in a deep terrestrial subsurface fluid microbial community.</title>
        <authorList>
            <person name="Momper L."/>
            <person name="Jungbluth S.P."/>
            <person name="Lee M.D."/>
            <person name="Amend J.P."/>
        </authorList>
    </citation>
    <scope>NUCLEOTIDE SEQUENCE [LARGE SCALE GENOMIC DNA]</scope>
    <source>
        <strain evidence="10">SURF_26</strain>
    </source>
</reference>
<feature type="active site" evidence="7">
    <location>
        <position position="302"/>
    </location>
</feature>
<dbReference type="Gene3D" id="2.30.40.10">
    <property type="entry name" value="Urease, subunit C, domain 1"/>
    <property type="match status" value="1"/>
</dbReference>
<dbReference type="PANTHER" id="PTHR43668:SF2">
    <property type="entry name" value="ALLANTOINASE"/>
    <property type="match status" value="1"/>
</dbReference>
<dbReference type="AlphaFoldDB" id="A0A3A4QWM7"/>
<feature type="binding site" evidence="7">
    <location>
        <position position="91"/>
    </location>
    <ligand>
        <name>substrate</name>
    </ligand>
</feature>
<feature type="binding site" evidence="7">
    <location>
        <position position="229"/>
    </location>
    <ligand>
        <name>Zn(2+)</name>
        <dbReference type="ChEBI" id="CHEBI:29105"/>
        <label>2</label>
    </ligand>
</feature>
<sequence length="434" mass="46884">MNYILKNGLVVDPIRSKEEIENVVIENGKICSTPTESGYREIDCSGKLVVPGLIDVHTHLRDPGQHHKEDIITGGTAGLAGGFTTIFCMPNTSPVIDSVDLVTYIIHKSRHEGAITVYPVAAMTKESKGKEIVDFEMLKQAGAVSFSDDGVWVHDSAVMLDVFRYSAKNGVRVIQHCEDKSIAGNGVVNKGRSSAKYGWPGIPAESEEVAVYRDVALCGVTGAHLHVAHISTAESLKIIKQARERGIDVTCEVAPHHLLLSEEDIPGDDASYKVNPPLRTSADCQALIEGLADGSIDIIATDHAPHASYEKEKGFIKAPCGMIGLEFVFALLYTHLVKKQKISLSTLISAMSTNPARYFGLDGKGSLSNGADADVTVINLNNEYTIDREFFKSKSTNTPFHGWTVNGTVESVFVAGQLVYANGKILNTQESSSL</sequence>
<feature type="binding site" evidence="7">
    <location>
        <position position="275"/>
    </location>
    <ligand>
        <name>substrate</name>
    </ligand>
</feature>
<accession>A0A3A4QWM7</accession>
<evidence type="ECO:0000256" key="3">
    <source>
        <dbReference type="ARBA" id="ARBA00022723"/>
    </source>
</evidence>
<dbReference type="NCBIfam" id="TIGR00857">
    <property type="entry name" value="pyrC_multi"/>
    <property type="match status" value="1"/>
</dbReference>
<feature type="binding site" evidence="7">
    <location>
        <position position="149"/>
    </location>
    <ligand>
        <name>Zn(2+)</name>
        <dbReference type="ChEBI" id="CHEBI:29105"/>
        <label>2</label>
    </ligand>
</feature>
<feature type="domain" description="Amidohydrolase 3" evidence="8">
    <location>
        <begin position="339"/>
        <end position="420"/>
    </location>
</feature>
<comment type="catalytic activity">
    <reaction evidence="7">
        <text>(S)-dihydroorotate + H2O = N-carbamoyl-L-aspartate + H(+)</text>
        <dbReference type="Rhea" id="RHEA:24296"/>
        <dbReference type="ChEBI" id="CHEBI:15377"/>
        <dbReference type="ChEBI" id="CHEBI:15378"/>
        <dbReference type="ChEBI" id="CHEBI:30864"/>
        <dbReference type="ChEBI" id="CHEBI:32814"/>
        <dbReference type="EC" id="3.5.2.3"/>
    </reaction>
</comment>
<dbReference type="InterPro" id="IPR050138">
    <property type="entry name" value="DHOase/Allantoinase_Hydrolase"/>
</dbReference>
<dbReference type="InterPro" id="IPR002195">
    <property type="entry name" value="Dihydroorotase_CS"/>
</dbReference>
<dbReference type="HAMAP" id="MF_00220_B">
    <property type="entry name" value="PyrC_classI_B"/>
    <property type="match status" value="1"/>
</dbReference>
<dbReference type="GO" id="GO:0005737">
    <property type="term" value="C:cytoplasm"/>
    <property type="evidence" value="ECO:0007669"/>
    <property type="project" value="TreeGrafter"/>
</dbReference>
<proteinExistence type="inferred from homology"/>
<gene>
    <name evidence="7" type="primary">pyrC</name>
    <name evidence="10" type="ORF">C4541_11795</name>
</gene>
<keyword evidence="3 7" id="KW-0479">Metal-binding</keyword>
<dbReference type="UniPathway" id="UPA00070">
    <property type="reaction ID" value="UER00117"/>
</dbReference>
<keyword evidence="4 7" id="KW-0378">Hydrolase</keyword>
<evidence type="ECO:0000313" key="11">
    <source>
        <dbReference type="Proteomes" id="UP000266426"/>
    </source>
</evidence>
<evidence type="ECO:0000256" key="4">
    <source>
        <dbReference type="ARBA" id="ARBA00022801"/>
    </source>
</evidence>
<evidence type="ECO:0000256" key="1">
    <source>
        <dbReference type="ARBA" id="ARBA00002368"/>
    </source>
</evidence>
<feature type="binding site" evidence="7">
    <location>
        <position position="57"/>
    </location>
    <ligand>
        <name>Zn(2+)</name>
        <dbReference type="ChEBI" id="CHEBI:29105"/>
        <label>1</label>
    </ligand>
</feature>
<evidence type="ECO:0000256" key="5">
    <source>
        <dbReference type="ARBA" id="ARBA00022833"/>
    </source>
</evidence>
<dbReference type="Pfam" id="PF07969">
    <property type="entry name" value="Amidohydro_3"/>
    <property type="match status" value="1"/>
</dbReference>
<dbReference type="GO" id="GO:0004151">
    <property type="term" value="F:dihydroorotase activity"/>
    <property type="evidence" value="ECO:0007669"/>
    <property type="project" value="UniProtKB-UniRule"/>
</dbReference>
<protein>
    <recommendedName>
        <fullName evidence="7">Dihydroorotase</fullName>
        <shortName evidence="7">DHOase</shortName>
        <ecNumber evidence="7">3.5.2.3</ecNumber>
    </recommendedName>
</protein>
<comment type="similarity">
    <text evidence="2 7">Belongs to the metallo-dependent hydrolases superfamily. DHOase family. Class I DHOase subfamily.</text>
</comment>
<dbReference type="SUPFAM" id="SSF51338">
    <property type="entry name" value="Composite domain of metallo-dependent hydrolases"/>
    <property type="match status" value="1"/>
</dbReference>
<dbReference type="GO" id="GO:0044205">
    <property type="term" value="P:'de novo' UMP biosynthetic process"/>
    <property type="evidence" value="ECO:0007669"/>
    <property type="project" value="UniProtKB-UniRule"/>
</dbReference>
<dbReference type="InterPro" id="IPR024403">
    <property type="entry name" value="DHOase_cat"/>
</dbReference>
<evidence type="ECO:0000259" key="8">
    <source>
        <dbReference type="Pfam" id="PF07969"/>
    </source>
</evidence>
<feature type="binding site" evidence="7">
    <location>
        <position position="59"/>
    </location>
    <ligand>
        <name>Zn(2+)</name>
        <dbReference type="ChEBI" id="CHEBI:29105"/>
        <label>1</label>
    </ligand>
</feature>
<feature type="binding site" evidence="7">
    <location>
        <position position="302"/>
    </location>
    <ligand>
        <name>Zn(2+)</name>
        <dbReference type="ChEBI" id="CHEBI:29105"/>
        <label>1</label>
    </ligand>
</feature>
<dbReference type="InterPro" id="IPR011059">
    <property type="entry name" value="Metal-dep_hydrolase_composite"/>
</dbReference>
<feature type="binding site" evidence="7">
    <location>
        <begin position="59"/>
        <end position="61"/>
    </location>
    <ligand>
        <name>substrate</name>
    </ligand>
</feature>
<dbReference type="Pfam" id="PF12890">
    <property type="entry name" value="DHOase"/>
    <property type="match status" value="1"/>
</dbReference>
<evidence type="ECO:0000313" key="10">
    <source>
        <dbReference type="EMBL" id="RJP56683.1"/>
    </source>
</evidence>
<evidence type="ECO:0000256" key="2">
    <source>
        <dbReference type="ARBA" id="ARBA00010286"/>
    </source>
</evidence>
<comment type="cofactor">
    <cofactor evidence="7">
        <name>Zn(2+)</name>
        <dbReference type="ChEBI" id="CHEBI:29105"/>
    </cofactor>
    <text evidence="7">Binds 2 Zn(2+) ions per subunit.</text>
</comment>
<dbReference type="CDD" id="cd01317">
    <property type="entry name" value="DHOase_IIa"/>
    <property type="match status" value="1"/>
</dbReference>
<feature type="binding site" evidence="7">
    <location>
        <position position="306"/>
    </location>
    <ligand>
        <name>substrate</name>
    </ligand>
</feature>
<keyword evidence="6 7" id="KW-0665">Pyrimidine biosynthesis</keyword>
<dbReference type="GO" id="GO:0006145">
    <property type="term" value="P:purine nucleobase catabolic process"/>
    <property type="evidence" value="ECO:0007669"/>
    <property type="project" value="TreeGrafter"/>
</dbReference>
<dbReference type="GO" id="GO:0004038">
    <property type="term" value="F:allantoinase activity"/>
    <property type="evidence" value="ECO:0007669"/>
    <property type="project" value="TreeGrafter"/>
</dbReference>